<accession>A0ABU4HNL7</accession>
<reference evidence="2" key="1">
    <citation type="submission" date="2023-07" db="EMBL/GenBank/DDBJ databases">
        <title>Conexibacter stalactiti sp. nov., isolated from stalactites in a lava cave and emended description of the genus Conexibacter.</title>
        <authorList>
            <person name="Lee S.D."/>
        </authorList>
    </citation>
    <scope>NUCLEOTIDE SEQUENCE [LARGE SCALE GENOMIC DNA]</scope>
    <source>
        <strain evidence="2">KCTC 39840</strain>
    </source>
</reference>
<comment type="caution">
    <text evidence="1">The sequence shown here is derived from an EMBL/GenBank/DDBJ whole genome shotgun (WGS) entry which is preliminary data.</text>
</comment>
<organism evidence="1 2">
    <name type="scientific">Conexibacter stalactiti</name>
    <dbReference type="NCBI Taxonomy" id="1940611"/>
    <lineage>
        <taxon>Bacteria</taxon>
        <taxon>Bacillati</taxon>
        <taxon>Actinomycetota</taxon>
        <taxon>Thermoleophilia</taxon>
        <taxon>Solirubrobacterales</taxon>
        <taxon>Conexibacteraceae</taxon>
        <taxon>Conexibacter</taxon>
    </lineage>
</organism>
<dbReference type="Proteomes" id="UP001284601">
    <property type="component" value="Unassembled WGS sequence"/>
</dbReference>
<dbReference type="EMBL" id="JAWSTH010000024">
    <property type="protein sequence ID" value="MDW5594898.1"/>
    <property type="molecule type" value="Genomic_DNA"/>
</dbReference>
<evidence type="ECO:0000313" key="2">
    <source>
        <dbReference type="Proteomes" id="UP001284601"/>
    </source>
</evidence>
<gene>
    <name evidence="1" type="ORF">R7226_11145</name>
</gene>
<protein>
    <submittedName>
        <fullName evidence="1">Uncharacterized protein</fullName>
    </submittedName>
</protein>
<sequence length="203" mass="21031">MHAKRRLLSLYALALAIVTLGSLTSSALATRFSINNILVQSSGRLSFISSGATILCDVTLGVSFPSTFAKTVGTTIGTILLSGAGTTIANCPPALVRSVTFLNGGIVRYTGFSGTLPNITDIDYSGSSYRFLVDFAAASIGSCLYSGGLLTTKVTRNTVTGYLLSKIFSTTSPMGVTGGANCPPNGQIRGLMTVLGFPRLTLI</sequence>
<dbReference type="RefSeq" id="WP_318597231.1">
    <property type="nucleotide sequence ID" value="NZ_JAWSTH010000024.1"/>
</dbReference>
<proteinExistence type="predicted"/>
<keyword evidence="2" id="KW-1185">Reference proteome</keyword>
<evidence type="ECO:0000313" key="1">
    <source>
        <dbReference type="EMBL" id="MDW5594898.1"/>
    </source>
</evidence>
<name>A0ABU4HNL7_9ACTN</name>